<reference evidence="1" key="1">
    <citation type="submission" date="2014-12" db="EMBL/GenBank/DDBJ databases">
        <title>Insight into the proteome of Arion vulgaris.</title>
        <authorList>
            <person name="Aradska J."/>
            <person name="Bulat T."/>
            <person name="Smidak R."/>
            <person name="Sarate P."/>
            <person name="Gangsoo J."/>
            <person name="Sialana F."/>
            <person name="Bilban M."/>
            <person name="Lubec G."/>
        </authorList>
    </citation>
    <scope>NUCLEOTIDE SEQUENCE</scope>
    <source>
        <tissue evidence="1">Skin</tissue>
    </source>
</reference>
<sequence>CMMLDFLEELYDAGLSWKAIQKTGRDRKKWRTTVDAYAFREGKTNKLVSKHYGKR</sequence>
<protein>
    <submittedName>
        <fullName evidence="1">Uncharacterized protein</fullName>
    </submittedName>
</protein>
<organism evidence="1">
    <name type="scientific">Arion vulgaris</name>
    <dbReference type="NCBI Taxonomy" id="1028688"/>
    <lineage>
        <taxon>Eukaryota</taxon>
        <taxon>Metazoa</taxon>
        <taxon>Spiralia</taxon>
        <taxon>Lophotrochozoa</taxon>
        <taxon>Mollusca</taxon>
        <taxon>Gastropoda</taxon>
        <taxon>Heterobranchia</taxon>
        <taxon>Euthyneura</taxon>
        <taxon>Panpulmonata</taxon>
        <taxon>Eupulmonata</taxon>
        <taxon>Stylommatophora</taxon>
        <taxon>Helicina</taxon>
        <taxon>Arionoidea</taxon>
        <taxon>Arionidae</taxon>
        <taxon>Arion</taxon>
    </lineage>
</organism>
<feature type="non-terminal residue" evidence="1">
    <location>
        <position position="1"/>
    </location>
</feature>
<proteinExistence type="predicted"/>
<dbReference type="EMBL" id="HACG01033975">
    <property type="protein sequence ID" value="CEK80840.1"/>
    <property type="molecule type" value="Transcribed_RNA"/>
</dbReference>
<evidence type="ECO:0000313" key="1">
    <source>
        <dbReference type="EMBL" id="CEK80840.1"/>
    </source>
</evidence>
<accession>A0A0B7ALM1</accession>
<dbReference type="AlphaFoldDB" id="A0A0B7ALM1"/>
<gene>
    <name evidence="1" type="primary">ORF122984</name>
</gene>
<name>A0A0B7ALM1_9EUPU</name>